<evidence type="ECO:0000259" key="3">
    <source>
        <dbReference type="PROSITE" id="PS50213"/>
    </source>
</evidence>
<feature type="compositionally biased region" description="Polar residues" evidence="1">
    <location>
        <begin position="371"/>
        <end position="383"/>
    </location>
</feature>
<dbReference type="AlphaFoldDB" id="A0A8H7U7U6"/>
<evidence type="ECO:0000313" key="4">
    <source>
        <dbReference type="EMBL" id="KAG2174846.1"/>
    </source>
</evidence>
<dbReference type="SUPFAM" id="SSF82153">
    <property type="entry name" value="FAS1 domain"/>
    <property type="match status" value="2"/>
</dbReference>
<dbReference type="Proteomes" id="UP000654370">
    <property type="component" value="Unassembled WGS sequence"/>
</dbReference>
<evidence type="ECO:0000256" key="1">
    <source>
        <dbReference type="SAM" id="MobiDB-lite"/>
    </source>
</evidence>
<evidence type="ECO:0000256" key="2">
    <source>
        <dbReference type="SAM" id="SignalP"/>
    </source>
</evidence>
<dbReference type="Gene3D" id="2.30.180.10">
    <property type="entry name" value="FAS1 domain"/>
    <property type="match status" value="2"/>
</dbReference>
<accession>A0A8H7U7U6</accession>
<dbReference type="PANTHER" id="PTHR10900:SF77">
    <property type="entry name" value="FI19380P1"/>
    <property type="match status" value="1"/>
</dbReference>
<feature type="domain" description="FAS1" evidence="3">
    <location>
        <begin position="229"/>
        <end position="353"/>
    </location>
</feature>
<feature type="domain" description="FAS1" evidence="3">
    <location>
        <begin position="74"/>
        <end position="226"/>
    </location>
</feature>
<dbReference type="InterPro" id="IPR050904">
    <property type="entry name" value="Adhesion/Biosynth-related"/>
</dbReference>
<feature type="region of interest" description="Disordered" evidence="1">
    <location>
        <begin position="34"/>
        <end position="62"/>
    </location>
</feature>
<dbReference type="OrthoDB" id="286301at2759"/>
<dbReference type="PROSITE" id="PS50213">
    <property type="entry name" value="FAS1"/>
    <property type="match status" value="2"/>
</dbReference>
<dbReference type="InterPro" id="IPR036378">
    <property type="entry name" value="FAS1_dom_sf"/>
</dbReference>
<proteinExistence type="predicted"/>
<evidence type="ECO:0000313" key="5">
    <source>
        <dbReference type="Proteomes" id="UP000654370"/>
    </source>
</evidence>
<dbReference type="SMART" id="SM00554">
    <property type="entry name" value="FAS1"/>
    <property type="match status" value="2"/>
</dbReference>
<sequence length="412" mass="44875">MMFYRHHSLLSIALVLLAVLLLVRAQENDARLTEDPFNSGAVEAEPEEPIPDPAIGATPPPPPDPYVNTTPNPGGSDILAIMEANGAGLMAKIIRTTPELGDIRNKLSGDGNYTYLAPSDQAIQANEHIFKNATNVHLWAQYYFLLEKVVTSDIPSTGSKVFNTSVASRTTDLTGKTGNVKGYVVVMAKRGNDNVIWSSSPKSPAKLIKPDLQASNGVVHIMDQVISPPPTFDKLMSEMPEISSFLAVLKHLNMTTQFLHGETIFAPHNDAMKELPTSLWSNSRQALAMQHHIMVGQHYTANLKTESLVNTKTGAFLKITKVSDDEFMVNHAHIVQKDIGSSNGVLHVVDHVLFRPGDSPADDQRKDDPVTLSNVEGSSSGATTPRDLAFHGDHRAMFVVCLAFLLGYILLV</sequence>
<feature type="region of interest" description="Disordered" evidence="1">
    <location>
        <begin position="357"/>
        <end position="383"/>
    </location>
</feature>
<comment type="caution">
    <text evidence="4">The sequence shown here is derived from an EMBL/GenBank/DDBJ whole genome shotgun (WGS) entry which is preliminary data.</text>
</comment>
<keyword evidence="2" id="KW-0732">Signal</keyword>
<name>A0A8H7U7U6_MORIS</name>
<feature type="signal peptide" evidence="2">
    <location>
        <begin position="1"/>
        <end position="25"/>
    </location>
</feature>
<dbReference type="PANTHER" id="PTHR10900">
    <property type="entry name" value="PERIOSTIN-RELATED"/>
    <property type="match status" value="1"/>
</dbReference>
<feature type="chain" id="PRO_5034260989" description="FAS1 domain-containing protein" evidence="2">
    <location>
        <begin position="26"/>
        <end position="412"/>
    </location>
</feature>
<dbReference type="Pfam" id="PF02469">
    <property type="entry name" value="Fasciclin"/>
    <property type="match status" value="2"/>
</dbReference>
<organism evidence="4 5">
    <name type="scientific">Mortierella isabellina</name>
    <name type="common">Filamentous fungus</name>
    <name type="synonym">Umbelopsis isabellina</name>
    <dbReference type="NCBI Taxonomy" id="91625"/>
    <lineage>
        <taxon>Eukaryota</taxon>
        <taxon>Fungi</taxon>
        <taxon>Fungi incertae sedis</taxon>
        <taxon>Mucoromycota</taxon>
        <taxon>Mucoromycotina</taxon>
        <taxon>Umbelopsidomycetes</taxon>
        <taxon>Umbelopsidales</taxon>
        <taxon>Umbelopsidaceae</taxon>
        <taxon>Umbelopsis</taxon>
    </lineage>
</organism>
<dbReference type="EMBL" id="JAEPQZ010000012">
    <property type="protein sequence ID" value="KAG2174846.1"/>
    <property type="molecule type" value="Genomic_DNA"/>
</dbReference>
<dbReference type="InterPro" id="IPR000782">
    <property type="entry name" value="FAS1_domain"/>
</dbReference>
<protein>
    <recommendedName>
        <fullName evidence="3">FAS1 domain-containing protein</fullName>
    </recommendedName>
</protein>
<reference evidence="4" key="1">
    <citation type="submission" date="2020-12" db="EMBL/GenBank/DDBJ databases">
        <title>Metabolic potential, ecology and presence of endohyphal bacteria is reflected in genomic diversity of Mucoromycotina.</title>
        <authorList>
            <person name="Muszewska A."/>
            <person name="Okrasinska A."/>
            <person name="Steczkiewicz K."/>
            <person name="Drgas O."/>
            <person name="Orlowska M."/>
            <person name="Perlinska-Lenart U."/>
            <person name="Aleksandrzak-Piekarczyk T."/>
            <person name="Szatraj K."/>
            <person name="Zielenkiewicz U."/>
            <person name="Pilsyk S."/>
            <person name="Malc E."/>
            <person name="Mieczkowski P."/>
            <person name="Kruszewska J.S."/>
            <person name="Biernat P."/>
            <person name="Pawlowska J."/>
        </authorList>
    </citation>
    <scope>NUCLEOTIDE SEQUENCE</scope>
    <source>
        <strain evidence="4">WA0000067209</strain>
    </source>
</reference>
<gene>
    <name evidence="4" type="ORF">INT43_005908</name>
</gene>
<keyword evidence="5" id="KW-1185">Reference proteome</keyword>